<dbReference type="Proteomes" id="UP000005237">
    <property type="component" value="Unassembled WGS sequence"/>
</dbReference>
<reference evidence="2" key="2">
    <citation type="submission" date="2022-06" db="UniProtKB">
        <authorList>
            <consortium name="EnsemblMetazoa"/>
        </authorList>
    </citation>
    <scope>IDENTIFICATION</scope>
    <source>
        <strain evidence="2">DF5081</strain>
    </source>
</reference>
<organism evidence="2 3">
    <name type="scientific">Caenorhabditis japonica</name>
    <dbReference type="NCBI Taxonomy" id="281687"/>
    <lineage>
        <taxon>Eukaryota</taxon>
        <taxon>Metazoa</taxon>
        <taxon>Ecdysozoa</taxon>
        <taxon>Nematoda</taxon>
        <taxon>Chromadorea</taxon>
        <taxon>Rhabditida</taxon>
        <taxon>Rhabditina</taxon>
        <taxon>Rhabditomorpha</taxon>
        <taxon>Rhabditoidea</taxon>
        <taxon>Rhabditidae</taxon>
        <taxon>Peloderinae</taxon>
        <taxon>Caenorhabditis</taxon>
    </lineage>
</organism>
<evidence type="ECO:0000313" key="2">
    <source>
        <dbReference type="EnsemblMetazoa" id="CJA11405.1"/>
    </source>
</evidence>
<dbReference type="PANTHER" id="PTHR31712">
    <property type="entry name" value="DIETARY RESTRICTION OVER EXPRESSED"/>
    <property type="match status" value="1"/>
</dbReference>
<accession>A0A8R1DU94</accession>
<evidence type="ECO:0008006" key="4">
    <source>
        <dbReference type="Google" id="ProtNLM"/>
    </source>
</evidence>
<dbReference type="Pfam" id="PF17305">
    <property type="entry name" value="DUF5354"/>
    <property type="match status" value="1"/>
</dbReference>
<dbReference type="EnsemblMetazoa" id="CJA11405.1">
    <property type="protein sequence ID" value="CJA11405.1"/>
    <property type="gene ID" value="WBGene00130609"/>
</dbReference>
<evidence type="ECO:0000313" key="3">
    <source>
        <dbReference type="Proteomes" id="UP000005237"/>
    </source>
</evidence>
<reference evidence="3" key="1">
    <citation type="submission" date="2010-08" db="EMBL/GenBank/DDBJ databases">
        <authorList>
            <consortium name="Caenorhabditis japonica Sequencing Consortium"/>
            <person name="Wilson R.K."/>
        </authorList>
    </citation>
    <scope>NUCLEOTIDE SEQUENCE [LARGE SCALE GENOMIC DNA]</scope>
    <source>
        <strain evidence="3">DF5081</strain>
    </source>
</reference>
<feature type="signal peptide" evidence="1">
    <location>
        <begin position="1"/>
        <end position="18"/>
    </location>
</feature>
<dbReference type="AlphaFoldDB" id="A0A8R1DU94"/>
<dbReference type="OMA" id="SIRCWEP"/>
<dbReference type="InterPro" id="IPR035291">
    <property type="entry name" value="DUF5354"/>
</dbReference>
<dbReference type="PANTHER" id="PTHR31712:SF0">
    <property type="entry name" value="DIETARY RESTRICTION OVER EXPRESSED-RELATED"/>
    <property type="match status" value="1"/>
</dbReference>
<evidence type="ECO:0000256" key="1">
    <source>
        <dbReference type="SAM" id="SignalP"/>
    </source>
</evidence>
<protein>
    <recommendedName>
        <fullName evidence="4">ZP domain-containing protein</fullName>
    </recommendedName>
</protein>
<proteinExistence type="predicted"/>
<keyword evidence="3" id="KW-1185">Reference proteome</keyword>
<sequence>MNSAKISIAILLTAGTSAFHMPHPIALNTVQDAKNQARKLIRCFESSPEGVRLSEPIYELCSYMPDPYDNSKVYVNGVSEDSDDYTSVLAMFKTGSGHAMLQVCLQEAFQFHRPDQPSQISLRCLCKRSGCNLNKEMPYNFDYNKKVLPSIR</sequence>
<feature type="chain" id="PRO_5035859275" description="ZP domain-containing protein" evidence="1">
    <location>
        <begin position="19"/>
        <end position="152"/>
    </location>
</feature>
<name>A0A8R1DU94_CAEJA</name>
<keyword evidence="1" id="KW-0732">Signal</keyword>